<keyword evidence="6" id="KW-0297">G-protein coupled receptor</keyword>
<dbReference type="GO" id="GO:0005886">
    <property type="term" value="C:plasma membrane"/>
    <property type="evidence" value="ECO:0007669"/>
    <property type="project" value="UniProtKB-SubCell"/>
</dbReference>
<evidence type="ECO:0000256" key="7">
    <source>
        <dbReference type="SAM" id="Phobius"/>
    </source>
</evidence>
<dbReference type="CDD" id="cd00637">
    <property type="entry name" value="7tm_classA_rhodopsin-like"/>
    <property type="match status" value="1"/>
</dbReference>
<gene>
    <name evidence="9" type="ORF">PMEA_00001193</name>
</gene>
<protein>
    <recommendedName>
        <fullName evidence="8">G-protein coupled receptors family 1 profile domain-containing protein</fullName>
    </recommendedName>
</protein>
<feature type="transmembrane region" description="Helical" evidence="7">
    <location>
        <begin position="36"/>
        <end position="65"/>
    </location>
</feature>
<comment type="similarity">
    <text evidence="6">Belongs to the G-protein coupled receptor 1 family.</text>
</comment>
<feature type="transmembrane region" description="Helical" evidence="7">
    <location>
        <begin position="77"/>
        <end position="100"/>
    </location>
</feature>
<dbReference type="PROSITE" id="PS00237">
    <property type="entry name" value="G_PROTEIN_RECEP_F1_1"/>
    <property type="match status" value="1"/>
</dbReference>
<dbReference type="InterPro" id="IPR017452">
    <property type="entry name" value="GPCR_Rhodpsn_7TM"/>
</dbReference>
<evidence type="ECO:0000313" key="10">
    <source>
        <dbReference type="Proteomes" id="UP001159428"/>
    </source>
</evidence>
<keyword evidence="5 7" id="KW-0472">Membrane</keyword>
<evidence type="ECO:0000256" key="2">
    <source>
        <dbReference type="ARBA" id="ARBA00022475"/>
    </source>
</evidence>
<dbReference type="PANTHER" id="PTHR22750">
    <property type="entry name" value="G-PROTEIN COUPLED RECEPTOR"/>
    <property type="match status" value="1"/>
</dbReference>
<dbReference type="Pfam" id="PF00001">
    <property type="entry name" value="7tm_1"/>
    <property type="match status" value="1"/>
</dbReference>
<name>A0AAU9VIW0_9CNID</name>
<dbReference type="SUPFAM" id="SSF81321">
    <property type="entry name" value="Family A G protein-coupled receptor-like"/>
    <property type="match status" value="1"/>
</dbReference>
<keyword evidence="2" id="KW-1003">Cell membrane</keyword>
<evidence type="ECO:0000256" key="4">
    <source>
        <dbReference type="ARBA" id="ARBA00022989"/>
    </source>
</evidence>
<dbReference type="InterPro" id="IPR000276">
    <property type="entry name" value="GPCR_Rhodpsn"/>
</dbReference>
<evidence type="ECO:0000256" key="6">
    <source>
        <dbReference type="RuleBase" id="RU000688"/>
    </source>
</evidence>
<feature type="transmembrane region" description="Helical" evidence="7">
    <location>
        <begin position="185"/>
        <end position="211"/>
    </location>
</feature>
<evidence type="ECO:0000256" key="3">
    <source>
        <dbReference type="ARBA" id="ARBA00022692"/>
    </source>
</evidence>
<dbReference type="PROSITE" id="PS50262">
    <property type="entry name" value="G_PROTEIN_RECEP_F1_2"/>
    <property type="match status" value="1"/>
</dbReference>
<dbReference type="Gene3D" id="1.20.1070.10">
    <property type="entry name" value="Rhodopsin 7-helix transmembrane proteins"/>
    <property type="match status" value="1"/>
</dbReference>
<dbReference type="PRINTS" id="PR00237">
    <property type="entry name" value="GPCRRHODOPSN"/>
</dbReference>
<comment type="caution">
    <text evidence="9">The sequence shown here is derived from an EMBL/GenBank/DDBJ whole genome shotgun (WGS) entry which is preliminary data.</text>
</comment>
<feature type="transmembrane region" description="Helical" evidence="7">
    <location>
        <begin position="159"/>
        <end position="179"/>
    </location>
</feature>
<dbReference type="GO" id="GO:0004930">
    <property type="term" value="F:G protein-coupled receptor activity"/>
    <property type="evidence" value="ECO:0007669"/>
    <property type="project" value="UniProtKB-KW"/>
</dbReference>
<evidence type="ECO:0000313" key="9">
    <source>
        <dbReference type="EMBL" id="CAH3031188.1"/>
    </source>
</evidence>
<keyword evidence="6" id="KW-0675">Receptor</keyword>
<dbReference type="Proteomes" id="UP001159428">
    <property type="component" value="Unassembled WGS sequence"/>
</dbReference>
<keyword evidence="3 6" id="KW-0812">Transmembrane</keyword>
<sequence length="318" mass="36082">MNASSSSLLNQDQTDTVSSVTCFYFNAPIFESSATLIVNVIACVLNSSFAIFSSFGNLLIVAVLCKTKSLHKPANILLGWFAFCDFLLGFLAAPAFVAFKIAEITRNFESYCVLRSAYDFTSQTTLSASFVILTFMTIDRYLSLHLHLRYKEVITNRRITGAVLFSWILSLSITVTKLWLDPKTFLFIIKASKLLCLLVIVTVYIKILVLVRRHQIQIDQLTVCDRRGSQRSLYDFCRLKKYACTVAFIVALIIACYVPVVFVSFCKAYVCTEGVEHAKIMYTLTVTFIFFTSALHPLVYICRMREVMDAIKKFFNIK</sequence>
<proteinExistence type="inferred from homology"/>
<feature type="transmembrane region" description="Helical" evidence="7">
    <location>
        <begin position="120"/>
        <end position="138"/>
    </location>
</feature>
<evidence type="ECO:0000256" key="1">
    <source>
        <dbReference type="ARBA" id="ARBA00004651"/>
    </source>
</evidence>
<organism evidence="9 10">
    <name type="scientific">Pocillopora meandrina</name>
    <dbReference type="NCBI Taxonomy" id="46732"/>
    <lineage>
        <taxon>Eukaryota</taxon>
        <taxon>Metazoa</taxon>
        <taxon>Cnidaria</taxon>
        <taxon>Anthozoa</taxon>
        <taxon>Hexacorallia</taxon>
        <taxon>Scleractinia</taxon>
        <taxon>Astrocoeniina</taxon>
        <taxon>Pocilloporidae</taxon>
        <taxon>Pocillopora</taxon>
    </lineage>
</organism>
<feature type="transmembrane region" description="Helical" evidence="7">
    <location>
        <begin position="280"/>
        <end position="302"/>
    </location>
</feature>
<dbReference type="AlphaFoldDB" id="A0AAU9VIW0"/>
<keyword evidence="6" id="KW-0807">Transducer</keyword>
<feature type="transmembrane region" description="Helical" evidence="7">
    <location>
        <begin position="242"/>
        <end position="260"/>
    </location>
</feature>
<evidence type="ECO:0000256" key="5">
    <source>
        <dbReference type="ARBA" id="ARBA00023136"/>
    </source>
</evidence>
<keyword evidence="4 7" id="KW-1133">Transmembrane helix</keyword>
<reference evidence="9 10" key="1">
    <citation type="submission" date="2022-05" db="EMBL/GenBank/DDBJ databases">
        <authorList>
            <consortium name="Genoscope - CEA"/>
            <person name="William W."/>
        </authorList>
    </citation>
    <scope>NUCLEOTIDE SEQUENCE [LARGE SCALE GENOMIC DNA]</scope>
</reference>
<evidence type="ECO:0000259" key="8">
    <source>
        <dbReference type="PROSITE" id="PS50262"/>
    </source>
</evidence>
<dbReference type="SMART" id="SM01381">
    <property type="entry name" value="7TM_GPCR_Srsx"/>
    <property type="match status" value="1"/>
</dbReference>
<feature type="domain" description="G-protein coupled receptors family 1 profile" evidence="8">
    <location>
        <begin position="56"/>
        <end position="300"/>
    </location>
</feature>
<accession>A0AAU9VIW0</accession>
<dbReference type="EMBL" id="CALNXJ010000001">
    <property type="protein sequence ID" value="CAH3031188.1"/>
    <property type="molecule type" value="Genomic_DNA"/>
</dbReference>
<comment type="subcellular location">
    <subcellularLocation>
        <location evidence="1">Cell membrane</location>
        <topology evidence="1">Multi-pass membrane protein</topology>
    </subcellularLocation>
</comment>
<keyword evidence="10" id="KW-1185">Reference proteome</keyword>